<dbReference type="InterPro" id="IPR036249">
    <property type="entry name" value="Thioredoxin-like_sf"/>
</dbReference>
<feature type="signal peptide" evidence="1">
    <location>
        <begin position="1"/>
        <end position="22"/>
    </location>
</feature>
<sequence length="195" mass="22806">MKRLLLLITLIIPFSFSSFVHAEQSKESTPAADTEEARLSDWENFFDDSLNELPEELDIAKEEGKKGLLIMFEMDECPFCKRMKKTILNRSNVQDYYKDNFRIISIDTEGDLELIDFKGETTTQKDFSLKQFRVRATPVYLFVDLEGKPVKNGRLSGATKDINEFMMLGKYIAEKHNEEMTFTRFKRNEKSKEQE</sequence>
<dbReference type="InterPro" id="IPR041737">
    <property type="entry name" value="SoxW"/>
</dbReference>
<dbReference type="AlphaFoldDB" id="A0A6S6SLK8"/>
<dbReference type="SUPFAM" id="SSF52833">
    <property type="entry name" value="Thioredoxin-like"/>
    <property type="match status" value="1"/>
</dbReference>
<dbReference type="EMBL" id="CACVAY010000015">
    <property type="protein sequence ID" value="CAA6803628.1"/>
    <property type="molecule type" value="Genomic_DNA"/>
</dbReference>
<accession>A0A6S6SLK8</accession>
<organism evidence="3">
    <name type="scientific">uncultured Thiotrichaceae bacterium</name>
    <dbReference type="NCBI Taxonomy" id="298394"/>
    <lineage>
        <taxon>Bacteria</taxon>
        <taxon>Pseudomonadati</taxon>
        <taxon>Pseudomonadota</taxon>
        <taxon>Gammaproteobacteria</taxon>
        <taxon>Thiotrichales</taxon>
        <taxon>Thiotrichaceae</taxon>
        <taxon>environmental samples</taxon>
    </lineage>
</organism>
<reference evidence="3" key="1">
    <citation type="submission" date="2020-01" db="EMBL/GenBank/DDBJ databases">
        <authorList>
            <person name="Meier V. D."/>
            <person name="Meier V D."/>
        </authorList>
    </citation>
    <scope>NUCLEOTIDE SEQUENCE</scope>
    <source>
        <strain evidence="3">HLG_WM_MAG_07</strain>
    </source>
</reference>
<name>A0A6S6SLK8_9GAMM</name>
<evidence type="ECO:0000256" key="1">
    <source>
        <dbReference type="SAM" id="SignalP"/>
    </source>
</evidence>
<dbReference type="Pfam" id="PF13098">
    <property type="entry name" value="Thioredoxin_2"/>
    <property type="match status" value="1"/>
</dbReference>
<proteinExistence type="predicted"/>
<dbReference type="InterPro" id="IPR013766">
    <property type="entry name" value="Thioredoxin_domain"/>
</dbReference>
<evidence type="ECO:0000313" key="3">
    <source>
        <dbReference type="EMBL" id="CAA6803628.1"/>
    </source>
</evidence>
<dbReference type="Gene3D" id="3.40.30.10">
    <property type="entry name" value="Glutaredoxin"/>
    <property type="match status" value="1"/>
</dbReference>
<gene>
    <name evidence="3" type="ORF">HELGO_WM11248</name>
</gene>
<keyword evidence="1" id="KW-0732">Signal</keyword>
<dbReference type="InterPro" id="IPR012336">
    <property type="entry name" value="Thioredoxin-like_fold"/>
</dbReference>
<feature type="domain" description="Thioredoxin" evidence="2">
    <location>
        <begin position="25"/>
        <end position="174"/>
    </location>
</feature>
<dbReference type="PROSITE" id="PS51352">
    <property type="entry name" value="THIOREDOXIN_2"/>
    <property type="match status" value="1"/>
</dbReference>
<evidence type="ECO:0000259" key="2">
    <source>
        <dbReference type="PROSITE" id="PS51352"/>
    </source>
</evidence>
<protein>
    <recommendedName>
        <fullName evidence="2">Thioredoxin domain-containing protein</fullName>
    </recommendedName>
</protein>
<feature type="chain" id="PRO_5028176550" description="Thioredoxin domain-containing protein" evidence="1">
    <location>
        <begin position="23"/>
        <end position="195"/>
    </location>
</feature>
<dbReference type="CDD" id="cd02951">
    <property type="entry name" value="SoxW"/>
    <property type="match status" value="1"/>
</dbReference>